<dbReference type="InterPro" id="IPR043128">
    <property type="entry name" value="Rev_trsase/Diguanyl_cyclase"/>
</dbReference>
<dbReference type="Pfam" id="PF00563">
    <property type="entry name" value="EAL"/>
    <property type="match status" value="1"/>
</dbReference>
<organism evidence="4 5">
    <name type="scientific">Anaerostipes rhamnosivorans</name>
    <dbReference type="NCBI Taxonomy" id="1229621"/>
    <lineage>
        <taxon>Bacteria</taxon>
        <taxon>Bacillati</taxon>
        <taxon>Bacillota</taxon>
        <taxon>Clostridia</taxon>
        <taxon>Lachnospirales</taxon>
        <taxon>Lachnospiraceae</taxon>
        <taxon>Anaerostipes</taxon>
    </lineage>
</organism>
<dbReference type="Gene3D" id="3.30.70.270">
    <property type="match status" value="1"/>
</dbReference>
<dbReference type="InterPro" id="IPR029787">
    <property type="entry name" value="Nucleotide_cyclase"/>
</dbReference>
<feature type="domain" description="GGDEF" evidence="3">
    <location>
        <begin position="234"/>
        <end position="365"/>
    </location>
</feature>
<dbReference type="InterPro" id="IPR050706">
    <property type="entry name" value="Cyclic-di-GMP_PDE-like"/>
</dbReference>
<dbReference type="NCBIfam" id="TIGR00254">
    <property type="entry name" value="GGDEF"/>
    <property type="match status" value="1"/>
</dbReference>
<dbReference type="GO" id="GO:0071111">
    <property type="term" value="F:cyclic-guanylate-specific phosphodiesterase activity"/>
    <property type="evidence" value="ECO:0007669"/>
    <property type="project" value="InterPro"/>
</dbReference>
<evidence type="ECO:0000259" key="2">
    <source>
        <dbReference type="PROSITE" id="PS50883"/>
    </source>
</evidence>
<feature type="transmembrane region" description="Helical" evidence="1">
    <location>
        <begin position="21"/>
        <end position="45"/>
    </location>
</feature>
<feature type="transmembrane region" description="Helical" evidence="1">
    <location>
        <begin position="159"/>
        <end position="177"/>
    </location>
</feature>
<dbReference type="SMART" id="SM00052">
    <property type="entry name" value="EAL"/>
    <property type="match status" value="1"/>
</dbReference>
<sequence>MLGIIWVYSRRGSHLPTLKNRIFQGCLMVTFGAMLTNILSTIMIYQCDQVPMWMTWTVTTVYYVLTPLMGLAYFLYTVSVIYTENGQLKKVIGVGIIPGVIYVLLVIANPFTKQLFDINLSDGYVRGDWVAATYLVFYAYCLASIIVTVWNYKRIDRKIYHILAAFPILAVVVIVVQQIYPNIILSGSAATCALMIIYLHLQNKQISMDYLTNVPNRQELLNMLELMISKTPDRRFVLVVVSLRDFRQVNNTCGQQMGDEFLKEFCRFLSSVGPAGNIYRFSGDEFALLFTREGEKQIRQCIDQINQRMQQPWQMEDYRFHLSCVTGIIRYTGEGESLEQTVSAIEYAVFRAKAGRYGQVCYCDKNMLEELERRRRVIQILKDSLSEQSFEMYYQPIYSVKSGDFHYAESLMRIPDSPIGPIYPSEFIPIAEETGLIVDITYVVLDKVCKFINRLLEKGIQVGSIHVNFSAVQFSQPDLVDKVLEIIRSNHTPMSAIEIEFTESTLAESTEVVTEFALRMKDNGIKMGLDDFGTGYSNIATVINIPFGTVKLDKSLVRAAMDKSLSALAVKNLSYTFKQLGMKVIAEGVETDEQRSLVEGFGVDQIQGFYYAKPMPGDDMERFLLEHERR</sequence>
<dbReference type="CDD" id="cd01948">
    <property type="entry name" value="EAL"/>
    <property type="match status" value="1"/>
</dbReference>
<dbReference type="AlphaFoldDB" id="A0A4P8IFI5"/>
<dbReference type="PANTHER" id="PTHR33121">
    <property type="entry name" value="CYCLIC DI-GMP PHOSPHODIESTERASE PDEF"/>
    <property type="match status" value="1"/>
</dbReference>
<accession>A0A4P8IFI5</accession>
<evidence type="ECO:0000313" key="4">
    <source>
        <dbReference type="EMBL" id="QCP35671.1"/>
    </source>
</evidence>
<keyword evidence="1" id="KW-0812">Transmembrane</keyword>
<gene>
    <name evidence="4" type="ORF">AR1Y2_2217</name>
</gene>
<dbReference type="SUPFAM" id="SSF141868">
    <property type="entry name" value="EAL domain-like"/>
    <property type="match status" value="1"/>
</dbReference>
<dbReference type="SMART" id="SM00267">
    <property type="entry name" value="GGDEF"/>
    <property type="match status" value="1"/>
</dbReference>
<dbReference type="InterPro" id="IPR000160">
    <property type="entry name" value="GGDEF_dom"/>
</dbReference>
<feature type="transmembrane region" description="Helical" evidence="1">
    <location>
        <begin position="60"/>
        <end position="82"/>
    </location>
</feature>
<evidence type="ECO:0000259" key="3">
    <source>
        <dbReference type="PROSITE" id="PS50887"/>
    </source>
</evidence>
<evidence type="ECO:0000256" key="1">
    <source>
        <dbReference type="SAM" id="Phobius"/>
    </source>
</evidence>
<dbReference type="EMBL" id="CP040058">
    <property type="protein sequence ID" value="QCP35671.1"/>
    <property type="molecule type" value="Genomic_DNA"/>
</dbReference>
<proteinExistence type="predicted"/>
<feature type="domain" description="EAL" evidence="2">
    <location>
        <begin position="374"/>
        <end position="628"/>
    </location>
</feature>
<feature type="transmembrane region" description="Helical" evidence="1">
    <location>
        <begin position="91"/>
        <end position="111"/>
    </location>
</feature>
<reference evidence="4 5" key="1">
    <citation type="submission" date="2019-05" db="EMBL/GenBank/DDBJ databases">
        <title>Complete genome sequencing of Anaerostipes rhamnosivorans.</title>
        <authorList>
            <person name="Bui T.P.N."/>
            <person name="de Vos W.M."/>
        </authorList>
    </citation>
    <scope>NUCLEOTIDE SEQUENCE [LARGE SCALE GENOMIC DNA]</scope>
    <source>
        <strain evidence="4 5">1y2</strain>
    </source>
</reference>
<dbReference type="PROSITE" id="PS50883">
    <property type="entry name" value="EAL"/>
    <property type="match status" value="1"/>
</dbReference>
<dbReference type="InterPro" id="IPR035919">
    <property type="entry name" value="EAL_sf"/>
</dbReference>
<dbReference type="SUPFAM" id="SSF55073">
    <property type="entry name" value="Nucleotide cyclase"/>
    <property type="match status" value="1"/>
</dbReference>
<keyword evidence="5" id="KW-1185">Reference proteome</keyword>
<dbReference type="KEGG" id="arf:AR1Y2_2217"/>
<name>A0A4P8IFI5_9FIRM</name>
<feature type="transmembrane region" description="Helical" evidence="1">
    <location>
        <begin position="131"/>
        <end position="152"/>
    </location>
</feature>
<protein>
    <submittedName>
        <fullName evidence="4">GGDEF domain protein</fullName>
    </submittedName>
</protein>
<dbReference type="PROSITE" id="PS50887">
    <property type="entry name" value="GGDEF"/>
    <property type="match status" value="1"/>
</dbReference>
<dbReference type="Gene3D" id="3.20.20.450">
    <property type="entry name" value="EAL domain"/>
    <property type="match status" value="1"/>
</dbReference>
<dbReference type="Pfam" id="PF00990">
    <property type="entry name" value="GGDEF"/>
    <property type="match status" value="1"/>
</dbReference>
<keyword evidence="1" id="KW-0472">Membrane</keyword>
<dbReference type="InterPro" id="IPR001633">
    <property type="entry name" value="EAL_dom"/>
</dbReference>
<keyword evidence="1" id="KW-1133">Transmembrane helix</keyword>
<dbReference type="PANTHER" id="PTHR33121:SF70">
    <property type="entry name" value="SIGNALING PROTEIN YKOW"/>
    <property type="match status" value="1"/>
</dbReference>
<dbReference type="CDD" id="cd01949">
    <property type="entry name" value="GGDEF"/>
    <property type="match status" value="1"/>
</dbReference>
<evidence type="ECO:0000313" key="5">
    <source>
        <dbReference type="Proteomes" id="UP000298653"/>
    </source>
</evidence>
<dbReference type="Proteomes" id="UP000298653">
    <property type="component" value="Chromosome"/>
</dbReference>